<comment type="caution">
    <text evidence="2">The sequence shown here is derived from an EMBL/GenBank/DDBJ whole genome shotgun (WGS) entry which is preliminary data.</text>
</comment>
<feature type="domain" description="Helicase ATP-binding" evidence="1">
    <location>
        <begin position="58"/>
        <end position="302"/>
    </location>
</feature>
<gene>
    <name evidence="2" type="ORF">IO99_13310</name>
</gene>
<dbReference type="EMBL" id="JPMD01000032">
    <property type="protein sequence ID" value="KEZ85644.1"/>
    <property type="molecule type" value="Genomic_DNA"/>
</dbReference>
<accession>A0A084J9L0</accession>
<dbReference type="AlphaFoldDB" id="A0A084J9L0"/>
<evidence type="ECO:0000259" key="1">
    <source>
        <dbReference type="PROSITE" id="PS51192"/>
    </source>
</evidence>
<dbReference type="InterPro" id="IPR027417">
    <property type="entry name" value="P-loop_NTPase"/>
</dbReference>
<dbReference type="STRING" id="318464.IO99_13310"/>
<name>A0A084J9L0_9CLOT</name>
<organism evidence="2 3">
    <name type="scientific">Clostridium sulfidigenes</name>
    <dbReference type="NCBI Taxonomy" id="318464"/>
    <lineage>
        <taxon>Bacteria</taxon>
        <taxon>Bacillati</taxon>
        <taxon>Bacillota</taxon>
        <taxon>Clostridia</taxon>
        <taxon>Eubacteriales</taxon>
        <taxon>Clostridiaceae</taxon>
        <taxon>Clostridium</taxon>
    </lineage>
</organism>
<keyword evidence="3" id="KW-1185">Reference proteome</keyword>
<dbReference type="PANTHER" id="PTHR45629">
    <property type="entry name" value="SNF2/RAD54 FAMILY MEMBER"/>
    <property type="match status" value="1"/>
</dbReference>
<proteinExistence type="predicted"/>
<dbReference type="Proteomes" id="UP000028542">
    <property type="component" value="Unassembled WGS sequence"/>
</dbReference>
<dbReference type="InterPro" id="IPR050496">
    <property type="entry name" value="SNF2_RAD54_helicase_repair"/>
</dbReference>
<dbReference type="SMART" id="SM00487">
    <property type="entry name" value="DEXDc"/>
    <property type="match status" value="1"/>
</dbReference>
<dbReference type="InterPro" id="IPR014001">
    <property type="entry name" value="Helicase_ATP-bd"/>
</dbReference>
<evidence type="ECO:0000313" key="3">
    <source>
        <dbReference type="Proteomes" id="UP000028542"/>
    </source>
</evidence>
<dbReference type="RefSeq" id="WP_035134007.1">
    <property type="nucleotide sequence ID" value="NZ_JPMD01000032.1"/>
</dbReference>
<dbReference type="eggNOG" id="COG0553">
    <property type="taxonomic scope" value="Bacteria"/>
</dbReference>
<dbReference type="GO" id="GO:0005524">
    <property type="term" value="F:ATP binding"/>
    <property type="evidence" value="ECO:0007669"/>
    <property type="project" value="InterPro"/>
</dbReference>
<dbReference type="SUPFAM" id="SSF52540">
    <property type="entry name" value="P-loop containing nucleoside triphosphate hydrolases"/>
    <property type="match status" value="1"/>
</dbReference>
<dbReference type="PROSITE" id="PS51192">
    <property type="entry name" value="HELICASE_ATP_BIND_1"/>
    <property type="match status" value="1"/>
</dbReference>
<protein>
    <recommendedName>
        <fullName evidence="1">Helicase ATP-binding domain-containing protein</fullName>
    </recommendedName>
</protein>
<sequence>MLDGLKKSLGTSRGENMNFIEEVTLDKVKSVITFRGKNDLLKSNDISDIQEKGTCALINILQKNPVAYLADEVGMGKTYQALAVATMVLKHNPKAKILIIVSKENIQDNWERDFDKFRSNNIIEPFDSKDVVMKKYNRPIDFIEDYLNGEKRSLSLMRLTSFSTVPRSICKSNDNGKYYSENLIKELKEKNLIKDVDHKNLNYRELTPKQVADYYGYVINQSVENFDLVIIDEAQNIRNENIATTFLNSMLGLSQNFSDEKILKTCFKNRRCVANKTLLLSATPAHRSLNDIHNQFKYFNLDEEKIDRKFLEKYMVRRLRTYGELTKYDCRESKAEDLNDIMNVDQKLLVALIQKKLVLELDKNKKKDNKASYKIGFLETFESFDPSNTSSLSNNNDEDDEYEDDIQKDFENGDENKSSLGTIAPDKVVMEELSKSYRKRFKDESNYPPHPKLDYMEKELHKLIRVDNDESEKALVFVRRIASVNELEKRLNTKYEEAIIEYWNRILKKRSVNGIKKYFETGYKNKISGKNDVDDDIEEDEEVAVSEDSNKDEGKGDLSKWLAIKKENVKNESSVSKFRKSLTLNNTRTWIFEENYIKTICKTKNINYSNELKKIVDKDFISEYKRYLESNYDFFL</sequence>
<dbReference type="Gene3D" id="3.40.50.300">
    <property type="entry name" value="P-loop containing nucleotide triphosphate hydrolases"/>
    <property type="match status" value="1"/>
</dbReference>
<dbReference type="InterPro" id="IPR000330">
    <property type="entry name" value="SNF2_N"/>
</dbReference>
<evidence type="ECO:0000313" key="2">
    <source>
        <dbReference type="EMBL" id="KEZ85644.1"/>
    </source>
</evidence>
<dbReference type="PANTHER" id="PTHR45629:SF7">
    <property type="entry name" value="DNA EXCISION REPAIR PROTEIN ERCC-6-RELATED"/>
    <property type="match status" value="1"/>
</dbReference>
<reference evidence="2 3" key="1">
    <citation type="submission" date="2014-07" db="EMBL/GenBank/DDBJ databases">
        <title>Draft genome of Clostridium sulfidigenes 113A isolated from sediments associated with methane hydrate from Krishna Godavari basin.</title>
        <authorList>
            <person name="Honkalas V.S."/>
            <person name="Dabir A.P."/>
            <person name="Arora P."/>
            <person name="Dhakephalkar P.K."/>
        </authorList>
    </citation>
    <scope>NUCLEOTIDE SEQUENCE [LARGE SCALE GENOMIC DNA]</scope>
    <source>
        <strain evidence="2 3">113A</strain>
    </source>
</reference>
<dbReference type="Pfam" id="PF00176">
    <property type="entry name" value="SNF2-rel_dom"/>
    <property type="match status" value="1"/>
</dbReference>